<dbReference type="HOGENOM" id="CLU_2526270_0_0_7"/>
<dbReference type="KEGG" id="sdl:Sdel_1149"/>
<reference evidence="3 4" key="2">
    <citation type="journal article" date="2010" name="Stand. Genomic Sci.">
        <title>Complete genome sequence of Sulfurospirillum deleyianum type strain (5175).</title>
        <authorList>
            <person name="Sikorski J."/>
            <person name="Lapidus A."/>
            <person name="Copeland A."/>
            <person name="Glavina Del Rio T."/>
            <person name="Nolan M."/>
            <person name="Lucas S."/>
            <person name="Chen F."/>
            <person name="Tice H."/>
            <person name="Cheng J.F."/>
            <person name="Saunders E."/>
            <person name="Bruce D."/>
            <person name="Goodwin L."/>
            <person name="Pitluck S."/>
            <person name="Ovchinnikova G."/>
            <person name="Pati A."/>
            <person name="Ivanova N."/>
            <person name="Mavromatis K."/>
            <person name="Chen A."/>
            <person name="Palaniappan K."/>
            <person name="Chain P."/>
            <person name="Land M."/>
            <person name="Hauser L."/>
            <person name="Chang Y.J."/>
            <person name="Jeffries C.D."/>
            <person name="Brettin T."/>
            <person name="Detter J.C."/>
            <person name="Han C."/>
            <person name="Rohde M."/>
            <person name="Lang E."/>
            <person name="Spring S."/>
            <person name="Goker M."/>
            <person name="Bristow J."/>
            <person name="Eisen J.A."/>
            <person name="Markowitz V."/>
            <person name="Hugenholtz P."/>
            <person name="Kyrpides N.C."/>
            <person name="Klenk H.P."/>
        </authorList>
    </citation>
    <scope>NUCLEOTIDE SEQUENCE [LARGE SCALE GENOMIC DNA]</scope>
    <source>
        <strain evidence="4">ATCC 51133 / DSM 6946 / 5175</strain>
    </source>
</reference>
<name>D1B252_SULD5</name>
<evidence type="ECO:0000313" key="4">
    <source>
        <dbReference type="Proteomes" id="UP000002222"/>
    </source>
</evidence>
<keyword evidence="2" id="KW-0804">Transcription</keyword>
<evidence type="ECO:0000256" key="2">
    <source>
        <dbReference type="ARBA" id="ARBA00023163"/>
    </source>
</evidence>
<dbReference type="AlphaFoldDB" id="D1B252"/>
<accession>D1B252</accession>
<keyword evidence="4" id="KW-1185">Reference proteome</keyword>
<sequence length="84" mass="9800">MKSWIDAFTAAVVIADERRIEKLISTMPEFDTKEQRLQASALIQEALRLMESEKAKTLETMQKIKKTRTFLAGHKKTLHYEYRG</sequence>
<keyword evidence="1" id="KW-0805">Transcription regulation</keyword>
<dbReference type="OrthoDB" id="5339942at2"/>
<gene>
    <name evidence="3" type="ordered locus">Sdel_1149</name>
</gene>
<dbReference type="SUPFAM" id="SSF140718">
    <property type="entry name" value="Mediator hinge subcomplex-like"/>
    <property type="match status" value="1"/>
</dbReference>
<evidence type="ECO:0000313" key="3">
    <source>
        <dbReference type="EMBL" id="ACZ12172.1"/>
    </source>
</evidence>
<dbReference type="EMBL" id="CP001816">
    <property type="protein sequence ID" value="ACZ12172.1"/>
    <property type="molecule type" value="Genomic_DNA"/>
</dbReference>
<reference evidence="4" key="1">
    <citation type="submission" date="2009-11" db="EMBL/GenBank/DDBJ databases">
        <title>The complete genome of Sulfurospirillum deleyianum DSM 6946.</title>
        <authorList>
            <consortium name="US DOE Joint Genome Institute (JGI-PGF)"/>
            <person name="Lucas S."/>
            <person name="Copeland A."/>
            <person name="Lapidus A."/>
            <person name="Glavina del Rio T."/>
            <person name="Dalin E."/>
            <person name="Tice H."/>
            <person name="Bruce D."/>
            <person name="Goodwin L."/>
            <person name="Pitluck S."/>
            <person name="Kyrpides N."/>
            <person name="Mavromatis K."/>
            <person name="Ivanova N."/>
            <person name="Ovchinnikova G."/>
            <person name="Munk A.C."/>
            <person name="Lu M."/>
            <person name="Brettin T."/>
            <person name="Detter J.C."/>
            <person name="Han C."/>
            <person name="Tapia R."/>
            <person name="Larimer F."/>
            <person name="Land M."/>
            <person name="Hauser L."/>
            <person name="Markowitz V."/>
            <person name="Cheng J.F."/>
            <person name="Hugenholtz P."/>
            <person name="Woyke T."/>
            <person name="Wu D."/>
            <person name="Aumann P."/>
            <person name="Schneider S."/>
            <person name="Lang E."/>
            <person name="Spring S."/>
            <person name="Klenk H.P."/>
            <person name="Eisen J.A."/>
        </authorList>
    </citation>
    <scope>NUCLEOTIDE SEQUENCE [LARGE SCALE GENOMIC DNA]</scope>
    <source>
        <strain evidence="4">ATCC 51133 / DSM 6946 / 5175</strain>
    </source>
</reference>
<dbReference type="InterPro" id="IPR037212">
    <property type="entry name" value="Med7/Med21-like"/>
</dbReference>
<evidence type="ECO:0000256" key="1">
    <source>
        <dbReference type="ARBA" id="ARBA00023015"/>
    </source>
</evidence>
<protein>
    <submittedName>
        <fullName evidence="3">Uncharacterized protein</fullName>
    </submittedName>
</protein>
<dbReference type="RefSeq" id="WP_012856930.1">
    <property type="nucleotide sequence ID" value="NC_013512.1"/>
</dbReference>
<organism evidence="3 4">
    <name type="scientific">Sulfurospirillum deleyianum (strain ATCC 51133 / DSM 6946 / 5175)</name>
    <dbReference type="NCBI Taxonomy" id="525898"/>
    <lineage>
        <taxon>Bacteria</taxon>
        <taxon>Pseudomonadati</taxon>
        <taxon>Campylobacterota</taxon>
        <taxon>Epsilonproteobacteria</taxon>
        <taxon>Campylobacterales</taxon>
        <taxon>Sulfurospirillaceae</taxon>
        <taxon>Sulfurospirillum</taxon>
    </lineage>
</organism>
<proteinExistence type="predicted"/>
<dbReference type="STRING" id="525898.Sdel_1149"/>
<dbReference type="Proteomes" id="UP000002222">
    <property type="component" value="Chromosome"/>
</dbReference>